<evidence type="ECO:0000313" key="4">
    <source>
        <dbReference type="Proteomes" id="UP000682308"/>
    </source>
</evidence>
<dbReference type="Pfam" id="PF00905">
    <property type="entry name" value="Transpeptidase"/>
    <property type="match status" value="1"/>
</dbReference>
<feature type="region of interest" description="Disordered" evidence="1">
    <location>
        <begin position="46"/>
        <end position="78"/>
    </location>
</feature>
<keyword evidence="4" id="KW-1185">Reference proteome</keyword>
<dbReference type="EMBL" id="JAGTPG010000002">
    <property type="protein sequence ID" value="MBR8642818.1"/>
    <property type="molecule type" value="Genomic_DNA"/>
</dbReference>
<gene>
    <name evidence="3" type="ORF">KEF29_34730</name>
</gene>
<comment type="caution">
    <text evidence="3">The sequence shown here is derived from an EMBL/GenBank/DDBJ whole genome shotgun (WGS) entry which is preliminary data.</text>
</comment>
<protein>
    <recommendedName>
        <fullName evidence="2">Penicillin-binding protein transpeptidase domain-containing protein</fullName>
    </recommendedName>
</protein>
<name>A0A941FDN5_9ACTN</name>
<dbReference type="GO" id="GO:0071972">
    <property type="term" value="F:peptidoglycan L,D-transpeptidase activity"/>
    <property type="evidence" value="ECO:0007669"/>
    <property type="project" value="TreeGrafter"/>
</dbReference>
<dbReference type="InterPro" id="IPR012338">
    <property type="entry name" value="Beta-lactam/transpept-like"/>
</dbReference>
<dbReference type="Proteomes" id="UP000682308">
    <property type="component" value="Unassembled WGS sequence"/>
</dbReference>
<dbReference type="GO" id="GO:0008658">
    <property type="term" value="F:penicillin binding"/>
    <property type="evidence" value="ECO:0007669"/>
    <property type="project" value="InterPro"/>
</dbReference>
<proteinExistence type="predicted"/>
<dbReference type="GO" id="GO:0071555">
    <property type="term" value="P:cell wall organization"/>
    <property type="evidence" value="ECO:0007669"/>
    <property type="project" value="TreeGrafter"/>
</dbReference>
<dbReference type="PANTHER" id="PTHR30627:SF24">
    <property type="entry name" value="PENICILLIN-BINDING PROTEIN 4B"/>
    <property type="match status" value="1"/>
</dbReference>
<dbReference type="Gene3D" id="3.40.710.10">
    <property type="entry name" value="DD-peptidase/beta-lactamase superfamily"/>
    <property type="match status" value="1"/>
</dbReference>
<feature type="compositionally biased region" description="Polar residues" evidence="1">
    <location>
        <begin position="46"/>
        <end position="65"/>
    </location>
</feature>
<dbReference type="InterPro" id="IPR050515">
    <property type="entry name" value="Beta-lactam/transpept"/>
</dbReference>
<reference evidence="3 4" key="1">
    <citation type="submission" date="2021-04" db="EMBL/GenBank/DDBJ databases">
        <title>Characterization of the biosynthetic gene cluster of new lipopeptides with antitumor activity in the genome of the marine Streptomyces PHM034.</title>
        <authorList>
            <person name="Ceniceros A."/>
            <person name="Canedo L."/>
            <person name="Mendez C."/>
            <person name="Olano C."/>
            <person name="Schleissner C."/>
            <person name="Cuevas C."/>
            <person name="De La Calle F."/>
            <person name="Salas J.A."/>
        </authorList>
    </citation>
    <scope>NUCLEOTIDE SEQUENCE [LARGE SCALE GENOMIC DNA]</scope>
    <source>
        <strain evidence="3 4">PHM034</strain>
    </source>
</reference>
<dbReference type="PANTHER" id="PTHR30627">
    <property type="entry name" value="PEPTIDOGLYCAN D,D-TRANSPEPTIDASE"/>
    <property type="match status" value="1"/>
</dbReference>
<dbReference type="InterPro" id="IPR001460">
    <property type="entry name" value="PCN-bd_Tpept"/>
</dbReference>
<dbReference type="AlphaFoldDB" id="A0A941FDN5"/>
<sequence length="312" mass="32505">MSAVTATRHSGRDLVHVVTSSSWRSGPRRRSWLGCPIASQLSRTGVSDSLTGATEGGENSVSTRPSLRCRRPRGEPPCTPHRPWGCSALGEPCDSRGKRFPHHDADAGYGAIRSGCTVPGQDTRREATAFVKEGFDHLVHHGDDASDLHDEARDVFGFGNWSIGGGVQTSDPSVPASPMGGDKAAQFIGQGQVTASPLVMASVAATVRDGAFHQPVILPDQPQTPAPRQIPATTADYLRHMMRAVATGGTASARLSTLPGVGAKTGTAEEGTGTNGWLTACNDDLAVAALVEGGTSGVDSAGYVVRDMLTAR</sequence>
<organism evidence="3 4">
    <name type="scientific">Streptomyces tuirus</name>
    <dbReference type="NCBI Taxonomy" id="68278"/>
    <lineage>
        <taxon>Bacteria</taxon>
        <taxon>Bacillati</taxon>
        <taxon>Actinomycetota</taxon>
        <taxon>Actinomycetes</taxon>
        <taxon>Kitasatosporales</taxon>
        <taxon>Streptomycetaceae</taxon>
        <taxon>Streptomyces</taxon>
    </lineage>
</organism>
<evidence type="ECO:0000259" key="2">
    <source>
        <dbReference type="Pfam" id="PF00905"/>
    </source>
</evidence>
<feature type="domain" description="Penicillin-binding protein transpeptidase" evidence="2">
    <location>
        <begin position="156"/>
        <end position="308"/>
    </location>
</feature>
<dbReference type="GO" id="GO:0005886">
    <property type="term" value="C:plasma membrane"/>
    <property type="evidence" value="ECO:0007669"/>
    <property type="project" value="TreeGrafter"/>
</dbReference>
<accession>A0A941FDN5</accession>
<evidence type="ECO:0000256" key="1">
    <source>
        <dbReference type="SAM" id="MobiDB-lite"/>
    </source>
</evidence>
<dbReference type="SUPFAM" id="SSF56601">
    <property type="entry name" value="beta-lactamase/transpeptidase-like"/>
    <property type="match status" value="1"/>
</dbReference>
<evidence type="ECO:0000313" key="3">
    <source>
        <dbReference type="EMBL" id="MBR8642818.1"/>
    </source>
</evidence>